<sequence length="193" mass="22469">MAALTNFPVIVKQLVDSYMACIKEKDMLDSNYPLILSNGKLPPLLRHNGCDNSVPWNISAYYNEQTKALYQSDKERLVYMQNYMEHREILYNFARLSHWLSVLATIQNYAKVNKFSIEKIITKMNTYDDWIQIVLSQHLFYNYFLADIGIDGNTMPLLQKPSTYTAFVTMIANAEPINWAEYGLTEDEFPKIL</sequence>
<reference evidence="1" key="1">
    <citation type="journal article" date="2020" name="Nature">
        <title>Giant virus diversity and host interactions through global metagenomics.</title>
        <authorList>
            <person name="Schulz F."/>
            <person name="Roux S."/>
            <person name="Paez-Espino D."/>
            <person name="Jungbluth S."/>
            <person name="Walsh D.A."/>
            <person name="Denef V.J."/>
            <person name="McMahon K.D."/>
            <person name="Konstantinidis K.T."/>
            <person name="Eloe-Fadrosh E.A."/>
            <person name="Kyrpides N.C."/>
            <person name="Woyke T."/>
        </authorList>
    </citation>
    <scope>NUCLEOTIDE SEQUENCE</scope>
    <source>
        <strain evidence="1">GVMAG-M-3300023184-13</strain>
    </source>
</reference>
<name>A0A6C0HLI5_9ZZZZ</name>
<proteinExistence type="predicted"/>
<organism evidence="1">
    <name type="scientific">viral metagenome</name>
    <dbReference type="NCBI Taxonomy" id="1070528"/>
    <lineage>
        <taxon>unclassified sequences</taxon>
        <taxon>metagenomes</taxon>
        <taxon>organismal metagenomes</taxon>
    </lineage>
</organism>
<evidence type="ECO:0000313" key="1">
    <source>
        <dbReference type="EMBL" id="QHT81274.1"/>
    </source>
</evidence>
<dbReference type="EMBL" id="MN739980">
    <property type="protein sequence ID" value="QHT81274.1"/>
    <property type="molecule type" value="Genomic_DNA"/>
</dbReference>
<protein>
    <submittedName>
        <fullName evidence="1">Uncharacterized protein</fullName>
    </submittedName>
</protein>
<dbReference type="AlphaFoldDB" id="A0A6C0HLI5"/>
<accession>A0A6C0HLI5</accession>